<dbReference type="Gene3D" id="1.10.443.10">
    <property type="entry name" value="Intergrase catalytic core"/>
    <property type="match status" value="1"/>
</dbReference>
<dbReference type="PROSITE" id="PS51898">
    <property type="entry name" value="TYR_RECOMBINASE"/>
    <property type="match status" value="1"/>
</dbReference>
<feature type="domain" description="Tyr recombinase" evidence="3">
    <location>
        <begin position="139"/>
        <end position="358"/>
    </location>
</feature>
<dbReference type="PANTHER" id="PTHR30349">
    <property type="entry name" value="PHAGE INTEGRASE-RELATED"/>
    <property type="match status" value="1"/>
</dbReference>
<dbReference type="Proteomes" id="UP000182769">
    <property type="component" value="Unassembled WGS sequence"/>
</dbReference>
<dbReference type="PANTHER" id="PTHR30349:SF88">
    <property type="entry name" value="BLL1584 PROTEIN"/>
    <property type="match status" value="1"/>
</dbReference>
<gene>
    <name evidence="4" type="ORF">Ga0061065_1312</name>
</gene>
<protein>
    <submittedName>
        <fullName evidence="4">Phage integrase family</fullName>
    </submittedName>
</protein>
<dbReference type="InterPro" id="IPR050090">
    <property type="entry name" value="Tyrosine_recombinase_XerCD"/>
</dbReference>
<evidence type="ECO:0000259" key="3">
    <source>
        <dbReference type="PROSITE" id="PS51898"/>
    </source>
</evidence>
<evidence type="ECO:0000313" key="5">
    <source>
        <dbReference type="Proteomes" id="UP000182769"/>
    </source>
</evidence>
<evidence type="ECO:0000313" key="4">
    <source>
        <dbReference type="EMBL" id="CUB07042.1"/>
    </source>
</evidence>
<keyword evidence="1" id="KW-0229">DNA integration</keyword>
<organism evidence="4 5">
    <name type="scientific">Marinomonas fungiae</name>
    <dbReference type="NCBI Taxonomy" id="1137284"/>
    <lineage>
        <taxon>Bacteria</taxon>
        <taxon>Pseudomonadati</taxon>
        <taxon>Pseudomonadota</taxon>
        <taxon>Gammaproteobacteria</taxon>
        <taxon>Oceanospirillales</taxon>
        <taxon>Oceanospirillaceae</taxon>
        <taxon>Marinomonas</taxon>
    </lineage>
</organism>
<dbReference type="CDD" id="cd00397">
    <property type="entry name" value="DNA_BRE_C"/>
    <property type="match status" value="1"/>
</dbReference>
<keyword evidence="5" id="KW-1185">Reference proteome</keyword>
<evidence type="ECO:0000256" key="2">
    <source>
        <dbReference type="ARBA" id="ARBA00023172"/>
    </source>
</evidence>
<dbReference type="InterPro" id="IPR002104">
    <property type="entry name" value="Integrase_catalytic"/>
</dbReference>
<dbReference type="RefSeq" id="WP_055464871.1">
    <property type="nucleotide sequence ID" value="NZ_CYHG01000031.1"/>
</dbReference>
<dbReference type="GO" id="GO:0006310">
    <property type="term" value="P:DNA recombination"/>
    <property type="evidence" value="ECO:0007669"/>
    <property type="project" value="UniProtKB-KW"/>
</dbReference>
<proteinExistence type="predicted"/>
<dbReference type="InterPro" id="IPR013762">
    <property type="entry name" value="Integrase-like_cat_sf"/>
</dbReference>
<dbReference type="GO" id="GO:0003677">
    <property type="term" value="F:DNA binding"/>
    <property type="evidence" value="ECO:0007669"/>
    <property type="project" value="InterPro"/>
</dbReference>
<dbReference type="AlphaFoldDB" id="A0A0K6IUN8"/>
<dbReference type="SUPFAM" id="SSF56349">
    <property type="entry name" value="DNA breaking-rejoining enzymes"/>
    <property type="match status" value="1"/>
</dbReference>
<dbReference type="GO" id="GO:0015074">
    <property type="term" value="P:DNA integration"/>
    <property type="evidence" value="ECO:0007669"/>
    <property type="project" value="UniProtKB-KW"/>
</dbReference>
<dbReference type="InterPro" id="IPR011010">
    <property type="entry name" value="DNA_brk_join_enz"/>
</dbReference>
<accession>A0A0K6IUN8</accession>
<evidence type="ECO:0000256" key="1">
    <source>
        <dbReference type="ARBA" id="ARBA00022908"/>
    </source>
</evidence>
<name>A0A0K6IUN8_9GAMM</name>
<keyword evidence="2" id="KW-0233">DNA recombination</keyword>
<reference evidence="5" key="1">
    <citation type="submission" date="2015-08" db="EMBL/GenBank/DDBJ databases">
        <authorList>
            <person name="Varghese N."/>
        </authorList>
    </citation>
    <scope>NUCLEOTIDE SEQUENCE [LARGE SCALE GENOMIC DNA]</scope>
    <source>
        <strain evidence="5">JCM 18476</strain>
    </source>
</reference>
<sequence>MTSQLTHYDSNTLSEKALALLAKSSEVTETQKQYESHYRIFNRWLRHKGVSATPTHIDLINFMADQFHGTLVKYDSTNDVLVDGDPISPVTIDSRRWGIVKMLHVEGVQFSSTQKEMLSEYVRRLKLTISEQASQRRRGQASPLRWPSVVRLLKSPRMNSSSHFQRLRDKALLCFMATTGCRESEVCGKYGVRLQDFSIAADRIDYLRIVLKGGNRSYSFRGSIAKGDESDVCPYQCLKDYIEYVRSLAGTDSYTKLFLRANSMGEPMRSKRKPNQLIAMGANTIDEKLKDWSFSAGLPMQALERISGHSLRIGLAVDQVELGRSYEYISKITGQNITTVERYALQAQLDPFNINNRD</sequence>
<dbReference type="EMBL" id="CYHG01000031">
    <property type="protein sequence ID" value="CUB07042.1"/>
    <property type="molecule type" value="Genomic_DNA"/>
</dbReference>